<dbReference type="GO" id="GO:0003723">
    <property type="term" value="F:RNA binding"/>
    <property type="evidence" value="ECO:0007669"/>
    <property type="project" value="UniProtKB-KW"/>
</dbReference>
<dbReference type="Gene3D" id="1.10.1410.10">
    <property type="match status" value="1"/>
</dbReference>
<feature type="domain" description="Helicase ATP-binding" evidence="10">
    <location>
        <begin position="421"/>
        <end position="603"/>
    </location>
</feature>
<keyword evidence="3 12" id="KW-0696">RNA-directed RNA polymerase</keyword>
<keyword evidence="7" id="KW-0943">RNA-mediated gene silencing</keyword>
<dbReference type="SMART" id="SM00487">
    <property type="entry name" value="DEXDc"/>
    <property type="match status" value="1"/>
</dbReference>
<name>D3BB84_HETP5</name>
<dbReference type="Gene3D" id="3.30.460.10">
    <property type="entry name" value="Beta Polymerase, domain 2"/>
    <property type="match status" value="1"/>
</dbReference>
<dbReference type="InterPro" id="IPR054708">
    <property type="entry name" value="MTPAP-like_central"/>
</dbReference>
<feature type="domain" description="Helicase C-terminal" evidence="11">
    <location>
        <begin position="761"/>
        <end position="922"/>
    </location>
</feature>
<dbReference type="Gene3D" id="3.40.50.300">
    <property type="entry name" value="P-loop containing nucleotide triphosphate hydrolases"/>
    <property type="match status" value="2"/>
</dbReference>
<evidence type="ECO:0000256" key="9">
    <source>
        <dbReference type="SAM" id="MobiDB-lite"/>
    </source>
</evidence>
<dbReference type="InterPro" id="IPR027417">
    <property type="entry name" value="P-loop_NTPase"/>
</dbReference>
<dbReference type="EC" id="2.7.7.48" evidence="2"/>
<dbReference type="SUPFAM" id="SSF81301">
    <property type="entry name" value="Nucleotidyltransferase"/>
    <property type="match status" value="1"/>
</dbReference>
<dbReference type="EMBL" id="ADBJ01000025">
    <property type="protein sequence ID" value="EFA81291.1"/>
    <property type="molecule type" value="Genomic_DNA"/>
</dbReference>
<gene>
    <name evidence="12" type="primary">rrpB</name>
    <name evidence="12" type="ORF">PPL_05270</name>
</gene>
<evidence type="ECO:0000259" key="11">
    <source>
        <dbReference type="PROSITE" id="PS51194"/>
    </source>
</evidence>
<dbReference type="InterPro" id="IPR058752">
    <property type="entry name" value="RDRP_C_head"/>
</dbReference>
<dbReference type="GO" id="GO:0016787">
    <property type="term" value="F:hydrolase activity"/>
    <property type="evidence" value="ECO:0007669"/>
    <property type="project" value="InterPro"/>
</dbReference>
<dbReference type="GO" id="GO:0005524">
    <property type="term" value="F:ATP binding"/>
    <property type="evidence" value="ECO:0007669"/>
    <property type="project" value="InterPro"/>
</dbReference>
<comment type="similarity">
    <text evidence="1">Belongs to the RdRP family.</text>
</comment>
<comment type="caution">
    <text evidence="12">The sequence shown here is derived from an EMBL/GenBank/DDBJ whole genome shotgun (WGS) entry which is preliminary data.</text>
</comment>
<evidence type="ECO:0000256" key="3">
    <source>
        <dbReference type="ARBA" id="ARBA00022484"/>
    </source>
</evidence>
<dbReference type="InterPro" id="IPR006935">
    <property type="entry name" value="Helicase/UvrB_N"/>
</dbReference>
<dbReference type="PROSITE" id="PS51194">
    <property type="entry name" value="HELICASE_CTER"/>
    <property type="match status" value="1"/>
</dbReference>
<dbReference type="PROSITE" id="PS51192">
    <property type="entry name" value="HELICASE_ATP_BIND_1"/>
    <property type="match status" value="1"/>
</dbReference>
<dbReference type="InParanoid" id="D3BB84"/>
<protein>
    <recommendedName>
        <fullName evidence="2">RNA-directed RNA polymerase</fullName>
        <ecNumber evidence="2">2.7.7.48</ecNumber>
    </recommendedName>
</protein>
<dbReference type="Pfam" id="PF05183">
    <property type="entry name" value="RdRP"/>
    <property type="match status" value="1"/>
</dbReference>
<organism evidence="12 13">
    <name type="scientific">Heterostelium pallidum (strain ATCC 26659 / Pp 5 / PN500)</name>
    <name type="common">Cellular slime mold</name>
    <name type="synonym">Polysphondylium pallidum</name>
    <dbReference type="NCBI Taxonomy" id="670386"/>
    <lineage>
        <taxon>Eukaryota</taxon>
        <taxon>Amoebozoa</taxon>
        <taxon>Evosea</taxon>
        <taxon>Eumycetozoa</taxon>
        <taxon>Dictyostelia</taxon>
        <taxon>Acytosteliales</taxon>
        <taxon>Acytosteliaceae</taxon>
        <taxon>Heterostelium</taxon>
    </lineage>
</organism>
<reference evidence="12 13" key="1">
    <citation type="journal article" date="2011" name="Genome Res.">
        <title>Phylogeny-wide analysis of social amoeba genomes highlights ancient origins for complex intercellular communication.</title>
        <authorList>
            <person name="Heidel A.J."/>
            <person name="Lawal H.M."/>
            <person name="Felder M."/>
            <person name="Schilde C."/>
            <person name="Helps N.R."/>
            <person name="Tunggal B."/>
            <person name="Rivero F."/>
            <person name="John U."/>
            <person name="Schleicher M."/>
            <person name="Eichinger L."/>
            <person name="Platzer M."/>
            <person name="Noegel A.A."/>
            <person name="Schaap P."/>
            <person name="Gloeckner G."/>
        </authorList>
    </citation>
    <scope>NUCLEOTIDE SEQUENCE [LARGE SCALE GENOMIC DNA]</scope>
    <source>
        <strain evidence="13">ATCC 26659 / Pp 5 / PN500</strain>
    </source>
</reference>
<dbReference type="GO" id="GO:0003677">
    <property type="term" value="F:DNA binding"/>
    <property type="evidence" value="ECO:0007669"/>
    <property type="project" value="InterPro"/>
</dbReference>
<dbReference type="Pfam" id="PF22600">
    <property type="entry name" value="MTPAP-like_central"/>
    <property type="match status" value="1"/>
</dbReference>
<dbReference type="PANTHER" id="PTHR23079:SF55">
    <property type="entry name" value="RNA-DIRECTED RNA POLYMERASE"/>
    <property type="match status" value="1"/>
</dbReference>
<dbReference type="InterPro" id="IPR007855">
    <property type="entry name" value="RDRP"/>
</dbReference>
<dbReference type="Pfam" id="PF26253">
    <property type="entry name" value="RdRP_head"/>
    <property type="match status" value="1"/>
</dbReference>
<dbReference type="FunCoup" id="D3BB84">
    <property type="interactions" value="1"/>
</dbReference>
<dbReference type="OMA" id="YHYRLAN"/>
<dbReference type="Pfam" id="PF04851">
    <property type="entry name" value="ResIII"/>
    <property type="match status" value="1"/>
</dbReference>
<sequence length="2852" mass="329105">MSYQSSSNNNNDNRILKSKIIQTIIISFDLFQHLYEPVQYIQSNNAIDIVLVCKDWFEIILRCVATNLLNISNILNSLRLNHSVELKLVTYQISWYQIVKVDPQTTENSKRLLAIKHLRFYQIGSQDLLPITQMLASNKTFTKLDIRYCFPYLNVEEEHEEYYDDTDSCNNDELVQEFLITINQHPTLCCKFKFNQSKLTNFIPKYLEIVNFLVSLNSFYIVYFQRVMDQVLDILVQQDYLFCRGKDCAEAILPYSSLYLFQEGNGGYHLATFETPDVATSWYLAPSHKPNKFCKNKTFCSKCKMAIGNEILAKKPDGSNLYSFDRECTALGKSHLDITYPKKRTWQLIVESATNGSLIKSYDMNSPEFQGDQIDSDSDDVDQEDLPKQPLTYQQTRYPERINVDQLKTRGIKPREYQIESLARAIKKNTLLVIPTGLGKTLVAIMLIQQMVAVNQWTPEQQAGNHKRMVLFTVNTNPLVEQQEKAIKKHNSTLTVLKLNSENRLSDRKINFKVQSKRPDIIVATCDSIINLFNTRKLCISDFHTIIFDEVHHATGDHSYTKVMTHYKEMEAKLYPRILGLSASPSSGEDRIKITGNIMKMEKVLASSVFRPNLPPTINLESNQLVFTLTQEEKDCFKVVKEKINERLKTIMMESNYFLKGMELSDNNHPSFRSNLKQFYTWTVHNDLKVSNELGDILRIFEWLMVTGVEGFNQFLNYLENDLASTAIQEGRSRDFIEELHNLVVEKGGKRVVNSSRYQRVVEKLTEKLDSEEKVINFRGIIFVKKRSTSRSLVHMLKKEPINSKVNAKIIVGHNGEDGMDSEKQERIMVKFREGQSKLLVATSVLEEGIDVNTCNFVLCFDDDLDMRSMIQRRGRARNKEEGEFWYVKSHEEVNKMDILRRSEALLNQVITEIMHQDKSSNEEVTYSMVDDWSLVANRFQPLGNRQEAYLSFYNSPVELEKLLRLSLRSNILDVRREKAAQESRNYLTNYLLVGIGFEDGGGGTDEEKAELEASLSTLFKAIYSVKGWWAKVTRPVVLQLPVPKKDENQPCFRTLASFSAGNFVDPTTYKSEILFTWAVIFYGNERQLEITFFEESNPYSSGPTLIFLNENIESFALYDCDPDKKQQRSFYLVVRRPPIAVNIDFDDNEDERIDMRYSSCAYPFLSRCFVYRINLEPHQLDQLITLMNIPYYLASIKTATSSSSQHYNNKQPKLITSGNLSSSIPTNPTIILKDFEISYLFAVLKSNSKTGFGKNNVPKEFFEYVTNLVVKDRRFAALYMIQRAIDCQEFENYQNLIKMDISSLEENFENEIPEHHFMVKSAYITPTRVILNLPRIQLGNRCIRQFPSERFMSVQFTEEDLQIRIEYQDFLLPFYSHILLNGINVPEMGTFYFLGSSSSQVRNYQSWFYCVEEGVNKESRLKEIREAMIGKTDSSWSARKALRAMSLVFPSTIPTIRIPPHEYHEGLDDIVRNDHNFTEGCGYVGIETAREIAIAGNFPQDTSAYQIRIGGNKGVVSVHHSIRRGIYLRKSMRKFNTTDEHAYNRTLEVISVSSKKACNLNRQIINLLVGLGVLDGFFLSLQQAALDKLAHIFNDESVRRHIMHELSSIDEAFDELDLAANDPLICSSLQLCYLKKLDQIKDKCMIEIDSARTVLGVSDESGILGPDEVFLQISIDEEDGHISRKVITGQVFVCKNPCLHPGDIRVLTAVDVPELRNCYVDVIAFSQNGEVPNFKQCSGSDLDGDRYFVGFDQTMVKFITPEPPFLGDESANTKVEPPYDGSHKQLVKQYITNITRGSLGKIALSHLAICDKFSPTHPLAIELAIQHFIEVDAFKTGVNGKVPDIVKKHLNYFKLYPNFMESSMPKKNYWVSHKILGKLYQISVPLKAIPRYIPDTFVDEGLLVDGYQEYLADAKKTYTRYKFAINSLLTRYDIDREEDIIIEFIKETINSMRYTKLIIDELKKSYHEIQDSFRDEFIRVFPGKDVDEKKRFNSEAIQKKVSAWYKVAYSDVENDKTLTFYWIVKQYQPKRSIKTGHEQPDHLSTSIIKYLGDHQTDLLKGYSERIIMVTDLLKLLSQSSLFENVQIHLFGSSSMLLFDPLFSDLDLYIQDTMDRFKGDRDALFLHLESALRKHESNAESIEYISDTAVPIVKFQLNKIDCDISADFNGIAKTAMVCNLYSKHPYILPIMHIVVRWGRETGIITHHIQKSKARNLKTWSLIWMVIHYFKSERIIDEIQVKNKIENKSVDWFSQILVEASKTHSCFLAQYLIGFFKFYSNRLAQALNNKESFVLTCPLDLPNVPSFVFNDSPDSFNDQYLFDIFNVGYHTLSSSPGIPEFLKRCQYDRSKVINLDKIMSRHVSGSEEYLESKIQALTNAKLEIQPSKRGCLQVKINGEPHEIHMAIEELYRTSMDITSLPFHSGKNHVPGGGTVLLFKGCNTISDQIKFVKFQKDRSFNIQHSMRHPKMMPLLKHLNLSNQYKGAKLEFTKTILNQLDICHKYVDEQRFGQKKVFVRFGNIYLFNCPHEGAEFTITELQKAISKTKKRNFQLKQKEIREKSKKKEKEEKEQKGNDDENQTQVFNKKYKTTRTVEKQNKPNSHIPKSAFFTNCSGRDDQTICGIFESMGWTITQLSAEDQFDSDTYTLCCNMNSREIPEFKVGVNSNLEPPNNLKNIGLNWFVCDLTESDHSNPHMLDIRYCIQSKKHYQQEATVATDQAYYEYITRKIVKPRPPSNSSSSDHQMAPIIILDDFIGNVYLIRHHKNIKCYVPPADHPLSKYKLNAQIHEIVEYRNNGSFYGTKYELELSCELPSPLDTCEFTSIFWESGLKVLHRLNNTEILETLTKKNIIVL</sequence>
<dbReference type="InterPro" id="IPR043519">
    <property type="entry name" value="NT_sf"/>
</dbReference>
<dbReference type="GO" id="GO:0030422">
    <property type="term" value="P:siRNA processing"/>
    <property type="evidence" value="ECO:0007669"/>
    <property type="project" value="TreeGrafter"/>
</dbReference>
<keyword evidence="6" id="KW-0694">RNA-binding</keyword>
<evidence type="ECO:0000256" key="8">
    <source>
        <dbReference type="ARBA" id="ARBA00048744"/>
    </source>
</evidence>
<evidence type="ECO:0000256" key="2">
    <source>
        <dbReference type="ARBA" id="ARBA00012494"/>
    </source>
</evidence>
<dbReference type="InterPro" id="IPR057596">
    <property type="entry name" value="RDRP_core"/>
</dbReference>
<dbReference type="GO" id="GO:0003968">
    <property type="term" value="F:RNA-directed RNA polymerase activity"/>
    <property type="evidence" value="ECO:0007669"/>
    <property type="project" value="UniProtKB-KW"/>
</dbReference>
<keyword evidence="4" id="KW-0808">Transferase</keyword>
<evidence type="ECO:0000313" key="12">
    <source>
        <dbReference type="EMBL" id="EFA81291.1"/>
    </source>
</evidence>
<evidence type="ECO:0000256" key="7">
    <source>
        <dbReference type="ARBA" id="ARBA00023158"/>
    </source>
</evidence>
<dbReference type="Pfam" id="PF00271">
    <property type="entry name" value="Helicase_C"/>
    <property type="match status" value="1"/>
</dbReference>
<dbReference type="Proteomes" id="UP000001396">
    <property type="component" value="Unassembled WGS sequence"/>
</dbReference>
<accession>D3BB84</accession>
<evidence type="ECO:0000313" key="13">
    <source>
        <dbReference type="Proteomes" id="UP000001396"/>
    </source>
</evidence>
<dbReference type="STRING" id="670386.D3BB84"/>
<feature type="region of interest" description="Disordered" evidence="9">
    <location>
        <begin position="2552"/>
        <end position="2584"/>
    </location>
</feature>
<evidence type="ECO:0000259" key="10">
    <source>
        <dbReference type="PROSITE" id="PS51192"/>
    </source>
</evidence>
<dbReference type="CDD" id="cd05402">
    <property type="entry name" value="NT_PAP_TUTase"/>
    <property type="match status" value="1"/>
</dbReference>
<dbReference type="InterPro" id="IPR014001">
    <property type="entry name" value="Helicase_ATP-bd"/>
</dbReference>
<dbReference type="SMART" id="SM00490">
    <property type="entry name" value="HELICc"/>
    <property type="match status" value="1"/>
</dbReference>
<keyword evidence="13" id="KW-1185">Reference proteome</keyword>
<dbReference type="InterPro" id="IPR001650">
    <property type="entry name" value="Helicase_C-like"/>
</dbReference>
<evidence type="ECO:0000256" key="5">
    <source>
        <dbReference type="ARBA" id="ARBA00022695"/>
    </source>
</evidence>
<comment type="catalytic activity">
    <reaction evidence="8">
        <text>RNA(n) + a ribonucleoside 5'-triphosphate = RNA(n+1) + diphosphate</text>
        <dbReference type="Rhea" id="RHEA:21248"/>
        <dbReference type="Rhea" id="RHEA-COMP:14527"/>
        <dbReference type="Rhea" id="RHEA-COMP:17342"/>
        <dbReference type="ChEBI" id="CHEBI:33019"/>
        <dbReference type="ChEBI" id="CHEBI:61557"/>
        <dbReference type="ChEBI" id="CHEBI:140395"/>
        <dbReference type="EC" id="2.7.7.48"/>
    </reaction>
</comment>
<dbReference type="GeneID" id="31360755"/>
<feature type="compositionally biased region" description="Basic and acidic residues" evidence="9">
    <location>
        <begin position="2553"/>
        <end position="2575"/>
    </location>
</feature>
<keyword evidence="5" id="KW-0548">Nucleotidyltransferase</keyword>
<proteinExistence type="inferred from homology"/>
<dbReference type="RefSeq" id="XP_020433409.1">
    <property type="nucleotide sequence ID" value="XM_020576160.1"/>
</dbReference>
<dbReference type="PANTHER" id="PTHR23079">
    <property type="entry name" value="RNA-DEPENDENT RNA POLYMERASE"/>
    <property type="match status" value="1"/>
</dbReference>
<evidence type="ECO:0000256" key="6">
    <source>
        <dbReference type="ARBA" id="ARBA00022884"/>
    </source>
</evidence>
<dbReference type="GO" id="GO:0031380">
    <property type="term" value="C:nuclear RNA-directed RNA polymerase complex"/>
    <property type="evidence" value="ECO:0007669"/>
    <property type="project" value="TreeGrafter"/>
</dbReference>
<evidence type="ECO:0000256" key="1">
    <source>
        <dbReference type="ARBA" id="ARBA00005762"/>
    </source>
</evidence>
<evidence type="ECO:0000256" key="4">
    <source>
        <dbReference type="ARBA" id="ARBA00022679"/>
    </source>
</evidence>
<dbReference type="SUPFAM" id="SSF52540">
    <property type="entry name" value="P-loop containing nucleoside triphosphate hydrolases"/>
    <property type="match status" value="1"/>
</dbReference>